<dbReference type="EMBL" id="CH963857">
    <property type="protein sequence ID" value="EDW76356.1"/>
    <property type="molecule type" value="Genomic_DNA"/>
</dbReference>
<sequence length="376" mass="42416">MYRLLTYFSCCLALGAGLSLIPDDYVEHALPTTSFPEVEGFPLVVDTWTELGQSTPEEETIMDQEKINWQPLDQEPDLRENHEIKARSVDDKIGSPSAESSSAGKVVMEETSSTVPVTTTTRVASEIVKEESISPVRESSTTVRAEVSQSLPKDGVTEATTLLTRDGNVQTCQSPQESGIPRLLRTALPVLPADKLQNILANAVQSDAQVKNLVQLLRSDAFRQQVQNLRATKEYKTLQDYVCQRLKLDYSNYLIYVRVFLNIYIDSKPTSDLPNRRPGVSGLLQDLRNALPRTQLRDLYVRLYAVDRELSESVRLIRGREFRNVLRDIRITKEYISIREELRKADVPLQRVANLVSTALGWSNNDMGEEIVVVYL</sequence>
<dbReference type="AlphaFoldDB" id="B4MV11"/>
<feature type="signal peptide" evidence="2">
    <location>
        <begin position="1"/>
        <end position="19"/>
    </location>
</feature>
<dbReference type="KEGG" id="dwi:6642451"/>
<feature type="region of interest" description="Disordered" evidence="1">
    <location>
        <begin position="90"/>
        <end position="114"/>
    </location>
</feature>
<dbReference type="SMR" id="B4MV11"/>
<evidence type="ECO:0000256" key="2">
    <source>
        <dbReference type="SAM" id="SignalP"/>
    </source>
</evidence>
<proteinExistence type="predicted"/>
<feature type="chain" id="PRO_5002815184" evidence="2">
    <location>
        <begin position="20"/>
        <end position="376"/>
    </location>
</feature>
<reference evidence="3" key="1">
    <citation type="submission" date="2006-08" db="EMBL/GenBank/DDBJ databases">
        <authorList>
            <person name="Remington K."/>
            <person name="Strausberg R."/>
            <person name="Sutton G."/>
            <person name="Walenz B."/>
            <person name="Johnson J."/>
            <person name="Utterback T."/>
            <person name="Venter J.C."/>
        </authorList>
    </citation>
    <scope>NUCLEOTIDE SEQUENCE</scope>
    <source>
        <strain evidence="3">TSC#14030-0811.24</strain>
    </source>
</reference>
<keyword evidence="2" id="KW-0732">Signal</keyword>
<dbReference type="InterPro" id="IPR010629">
    <property type="entry name" value="Ins_allergen"/>
</dbReference>
<reference evidence="3" key="2">
    <citation type="journal article" date="2007" name="Nature">
        <title>Evolution of genes and genomes on the Drosophila phylogeny.</title>
        <authorList>
            <consortium name="Drosophila 12 Genomes Consortium"/>
            <person name="Clark A.G."/>
            <person name="Eisen M.B."/>
            <person name="Smith D.R."/>
            <person name="Bergman C.M."/>
            <person name="Oliver B."/>
            <person name="Markow T.A."/>
            <person name="Kaufman T.C."/>
            <person name="Kellis M."/>
            <person name="Gelbart W."/>
            <person name="Iyer V.N."/>
            <person name="Pollard D.A."/>
            <person name="Sackton T.B."/>
            <person name="Larracuente A.M."/>
            <person name="Singh N.D."/>
            <person name="Abad J.P."/>
            <person name="Abt D.N."/>
            <person name="Adryan B."/>
            <person name="Aguade M."/>
            <person name="Akashi H."/>
            <person name="Anderson W.W."/>
            <person name="Aquadro C.F."/>
            <person name="Ardell D.H."/>
            <person name="Arguello R."/>
            <person name="Artieri C.G."/>
            <person name="Barbash D.A."/>
            <person name="Barker D."/>
            <person name="Barsanti P."/>
            <person name="Batterham P."/>
            <person name="Batzoglou S."/>
            <person name="Begun D."/>
            <person name="Bhutkar A."/>
            <person name="Blanco E."/>
            <person name="Bosak S.A."/>
            <person name="Bradley R.K."/>
            <person name="Brand A.D."/>
            <person name="Brent M.R."/>
            <person name="Brooks A.N."/>
            <person name="Brown R.H."/>
            <person name="Butlin R.K."/>
            <person name="Caggese C."/>
            <person name="Calvi B.R."/>
            <person name="Bernardo de Carvalho A."/>
            <person name="Caspi A."/>
            <person name="Castrezana S."/>
            <person name="Celniker S.E."/>
            <person name="Chang J.L."/>
            <person name="Chapple C."/>
            <person name="Chatterji S."/>
            <person name="Chinwalla A."/>
            <person name="Civetta A."/>
            <person name="Clifton S.W."/>
            <person name="Comeron J.M."/>
            <person name="Costello J.C."/>
            <person name="Coyne J.A."/>
            <person name="Daub J."/>
            <person name="David R.G."/>
            <person name="Delcher A.L."/>
            <person name="Delehaunty K."/>
            <person name="Do C.B."/>
            <person name="Ebling H."/>
            <person name="Edwards K."/>
            <person name="Eickbush T."/>
            <person name="Evans J.D."/>
            <person name="Filipski A."/>
            <person name="Findeiss S."/>
            <person name="Freyhult E."/>
            <person name="Fulton L."/>
            <person name="Fulton R."/>
            <person name="Garcia A.C."/>
            <person name="Gardiner A."/>
            <person name="Garfield D.A."/>
            <person name="Garvin B.E."/>
            <person name="Gibson G."/>
            <person name="Gilbert D."/>
            <person name="Gnerre S."/>
            <person name="Godfrey J."/>
            <person name="Good R."/>
            <person name="Gotea V."/>
            <person name="Gravely B."/>
            <person name="Greenberg A.J."/>
            <person name="Griffiths-Jones S."/>
            <person name="Gross S."/>
            <person name="Guigo R."/>
            <person name="Gustafson E.A."/>
            <person name="Haerty W."/>
            <person name="Hahn M.W."/>
            <person name="Halligan D.L."/>
            <person name="Halpern A.L."/>
            <person name="Halter G.M."/>
            <person name="Han M.V."/>
            <person name="Heger A."/>
            <person name="Hillier L."/>
            <person name="Hinrichs A.S."/>
            <person name="Holmes I."/>
            <person name="Hoskins R.A."/>
            <person name="Hubisz M.J."/>
            <person name="Hultmark D."/>
            <person name="Huntley M.A."/>
            <person name="Jaffe D.B."/>
            <person name="Jagadeeshan S."/>
            <person name="Jeck W.R."/>
            <person name="Johnson J."/>
            <person name="Jones C.D."/>
            <person name="Jordan W.C."/>
            <person name="Karpen G.H."/>
            <person name="Kataoka E."/>
            <person name="Keightley P.D."/>
            <person name="Kheradpour P."/>
            <person name="Kirkness E.F."/>
            <person name="Koerich L.B."/>
            <person name="Kristiansen K."/>
            <person name="Kudrna D."/>
            <person name="Kulathinal R.J."/>
            <person name="Kumar S."/>
            <person name="Kwok R."/>
            <person name="Lander E."/>
            <person name="Langley C.H."/>
            <person name="Lapoint R."/>
            <person name="Lazzaro B.P."/>
            <person name="Lee S.J."/>
            <person name="Levesque L."/>
            <person name="Li R."/>
            <person name="Lin C.F."/>
            <person name="Lin M.F."/>
            <person name="Lindblad-Toh K."/>
            <person name="Llopart A."/>
            <person name="Long M."/>
            <person name="Low L."/>
            <person name="Lozovsky E."/>
            <person name="Lu J."/>
            <person name="Luo M."/>
            <person name="Machado C.A."/>
            <person name="Makalowski W."/>
            <person name="Marzo M."/>
            <person name="Matsuda M."/>
            <person name="Matzkin L."/>
            <person name="McAllister B."/>
            <person name="McBride C.S."/>
            <person name="McKernan B."/>
            <person name="McKernan K."/>
            <person name="Mendez-Lago M."/>
            <person name="Minx P."/>
            <person name="Mollenhauer M.U."/>
            <person name="Montooth K."/>
            <person name="Mount S.M."/>
            <person name="Mu X."/>
            <person name="Myers E."/>
            <person name="Negre B."/>
            <person name="Newfeld S."/>
            <person name="Nielsen R."/>
            <person name="Noor M.A."/>
            <person name="O'Grady P."/>
            <person name="Pachter L."/>
            <person name="Papaceit M."/>
            <person name="Parisi M.J."/>
            <person name="Parisi M."/>
            <person name="Parts L."/>
            <person name="Pedersen J.S."/>
            <person name="Pesole G."/>
            <person name="Phillippy A.M."/>
            <person name="Ponting C.P."/>
            <person name="Pop M."/>
            <person name="Porcelli D."/>
            <person name="Powell J.R."/>
            <person name="Prohaska S."/>
            <person name="Pruitt K."/>
            <person name="Puig M."/>
            <person name="Quesneville H."/>
            <person name="Ram K.R."/>
            <person name="Rand D."/>
            <person name="Rasmussen M.D."/>
            <person name="Reed L.K."/>
            <person name="Reenan R."/>
            <person name="Reily A."/>
            <person name="Remington K.A."/>
            <person name="Rieger T.T."/>
            <person name="Ritchie M.G."/>
            <person name="Robin C."/>
            <person name="Rogers Y.H."/>
            <person name="Rohde C."/>
            <person name="Rozas J."/>
            <person name="Rubenfield M.J."/>
            <person name="Ruiz A."/>
            <person name="Russo S."/>
            <person name="Salzberg S.L."/>
            <person name="Sanchez-Gracia A."/>
            <person name="Saranga D.J."/>
            <person name="Sato H."/>
            <person name="Schaeffer S.W."/>
            <person name="Schatz M.C."/>
            <person name="Schlenke T."/>
            <person name="Schwartz R."/>
            <person name="Segarra C."/>
            <person name="Singh R.S."/>
            <person name="Sirot L."/>
            <person name="Sirota M."/>
            <person name="Sisneros N.B."/>
            <person name="Smith C.D."/>
            <person name="Smith T.F."/>
            <person name="Spieth J."/>
            <person name="Stage D.E."/>
            <person name="Stark A."/>
            <person name="Stephan W."/>
            <person name="Strausberg R.L."/>
            <person name="Strempel S."/>
            <person name="Sturgill D."/>
            <person name="Sutton G."/>
            <person name="Sutton G.G."/>
            <person name="Tao W."/>
            <person name="Teichmann S."/>
            <person name="Tobari Y.N."/>
            <person name="Tomimura Y."/>
            <person name="Tsolas J.M."/>
            <person name="Valente V.L."/>
            <person name="Venter E."/>
            <person name="Venter J.C."/>
            <person name="Vicario S."/>
            <person name="Vieira F.G."/>
            <person name="Vilella A.J."/>
            <person name="Villasante A."/>
            <person name="Walenz B."/>
            <person name="Wang J."/>
            <person name="Wasserman M."/>
            <person name="Watts T."/>
            <person name="Wilson D."/>
            <person name="Wilson R.K."/>
            <person name="Wing R.A."/>
            <person name="Wolfner M.F."/>
            <person name="Wong A."/>
            <person name="Wong G.K."/>
            <person name="Wu C.I."/>
            <person name="Wu G."/>
            <person name="Yamamoto D."/>
            <person name="Yang H.P."/>
            <person name="Yang S.P."/>
            <person name="Yorke J.A."/>
            <person name="Yoshida K."/>
            <person name="Zdobnov E."/>
            <person name="Zhang P."/>
            <person name="Zhang Y."/>
            <person name="Zimin A.V."/>
            <person name="Baldwin J."/>
            <person name="Abdouelleil A."/>
            <person name="Abdulkadir J."/>
            <person name="Abebe A."/>
            <person name="Abera B."/>
            <person name="Abreu J."/>
            <person name="Acer S.C."/>
            <person name="Aftuck L."/>
            <person name="Alexander A."/>
            <person name="An P."/>
            <person name="Anderson E."/>
            <person name="Anderson S."/>
            <person name="Arachi H."/>
            <person name="Azer M."/>
            <person name="Bachantsang P."/>
            <person name="Barry A."/>
            <person name="Bayul T."/>
            <person name="Berlin A."/>
            <person name="Bessette D."/>
            <person name="Bloom T."/>
            <person name="Blye J."/>
            <person name="Boguslavskiy L."/>
            <person name="Bonnet C."/>
            <person name="Boukhgalter B."/>
            <person name="Bourzgui I."/>
            <person name="Brown A."/>
            <person name="Cahill P."/>
            <person name="Channer S."/>
            <person name="Cheshatsang Y."/>
            <person name="Chuda L."/>
            <person name="Citroen M."/>
            <person name="Collymore A."/>
            <person name="Cooke P."/>
            <person name="Costello M."/>
            <person name="D'Aco K."/>
            <person name="Daza R."/>
            <person name="De Haan G."/>
            <person name="DeGray S."/>
            <person name="DeMaso C."/>
            <person name="Dhargay N."/>
            <person name="Dooley K."/>
            <person name="Dooley E."/>
            <person name="Doricent M."/>
            <person name="Dorje P."/>
            <person name="Dorjee K."/>
            <person name="Dupes A."/>
            <person name="Elong R."/>
            <person name="Falk J."/>
            <person name="Farina A."/>
            <person name="Faro S."/>
            <person name="Ferguson D."/>
            <person name="Fisher S."/>
            <person name="Foley C.D."/>
            <person name="Franke A."/>
            <person name="Friedrich D."/>
            <person name="Gadbois L."/>
            <person name="Gearin G."/>
            <person name="Gearin C.R."/>
            <person name="Giannoukos G."/>
            <person name="Goode T."/>
            <person name="Graham J."/>
            <person name="Grandbois E."/>
            <person name="Grewal S."/>
            <person name="Gyaltsen K."/>
            <person name="Hafez N."/>
            <person name="Hagos B."/>
            <person name="Hall J."/>
            <person name="Henson C."/>
            <person name="Hollinger A."/>
            <person name="Honan T."/>
            <person name="Huard M.D."/>
            <person name="Hughes L."/>
            <person name="Hurhula B."/>
            <person name="Husby M.E."/>
            <person name="Kamat A."/>
            <person name="Kanga B."/>
            <person name="Kashin S."/>
            <person name="Khazanovich D."/>
            <person name="Kisner P."/>
            <person name="Lance K."/>
            <person name="Lara M."/>
            <person name="Lee W."/>
            <person name="Lennon N."/>
            <person name="Letendre F."/>
            <person name="LeVine R."/>
            <person name="Lipovsky A."/>
            <person name="Liu X."/>
            <person name="Liu J."/>
            <person name="Liu S."/>
            <person name="Lokyitsang T."/>
            <person name="Lokyitsang Y."/>
            <person name="Lubonja R."/>
            <person name="Lui A."/>
            <person name="MacDonald P."/>
            <person name="Magnisalis V."/>
            <person name="Maru K."/>
            <person name="Matthews C."/>
            <person name="McCusker W."/>
            <person name="McDonough S."/>
            <person name="Mehta T."/>
            <person name="Meldrim J."/>
            <person name="Meneus L."/>
            <person name="Mihai O."/>
            <person name="Mihalev A."/>
            <person name="Mihova T."/>
            <person name="Mittelman R."/>
            <person name="Mlenga V."/>
            <person name="Montmayeur A."/>
            <person name="Mulrain L."/>
            <person name="Navidi A."/>
            <person name="Naylor J."/>
            <person name="Negash T."/>
            <person name="Nguyen T."/>
            <person name="Nguyen N."/>
            <person name="Nicol R."/>
            <person name="Norbu C."/>
            <person name="Norbu N."/>
            <person name="Novod N."/>
            <person name="O'Neill B."/>
            <person name="Osman S."/>
            <person name="Markiewicz E."/>
            <person name="Oyono O.L."/>
            <person name="Patti C."/>
            <person name="Phunkhang P."/>
            <person name="Pierre F."/>
            <person name="Priest M."/>
            <person name="Raghuraman S."/>
            <person name="Rege F."/>
            <person name="Reyes R."/>
            <person name="Rise C."/>
            <person name="Rogov P."/>
            <person name="Ross K."/>
            <person name="Ryan E."/>
            <person name="Settipalli S."/>
            <person name="Shea T."/>
            <person name="Sherpa N."/>
            <person name="Shi L."/>
            <person name="Shih D."/>
            <person name="Sparrow T."/>
            <person name="Spaulding J."/>
            <person name="Stalker J."/>
            <person name="Stange-Thomann N."/>
            <person name="Stavropoulos S."/>
            <person name="Stone C."/>
            <person name="Strader C."/>
            <person name="Tesfaye S."/>
            <person name="Thomson T."/>
            <person name="Thoulutsang Y."/>
            <person name="Thoulutsang D."/>
            <person name="Topham K."/>
            <person name="Topping I."/>
            <person name="Tsamla T."/>
            <person name="Vassiliev H."/>
            <person name="Vo A."/>
            <person name="Wangchuk T."/>
            <person name="Wangdi T."/>
            <person name="Weiand M."/>
            <person name="Wilkinson J."/>
            <person name="Wilson A."/>
            <person name="Yadav S."/>
            <person name="Young G."/>
            <person name="Yu Q."/>
            <person name="Zembek L."/>
            <person name="Zhong D."/>
            <person name="Zimmer A."/>
            <person name="Zwirko Z."/>
            <person name="Jaffe D.B."/>
            <person name="Alvarez P."/>
            <person name="Brockman W."/>
            <person name="Butler J."/>
            <person name="Chin C."/>
            <person name="Gnerre S."/>
            <person name="Grabherr M."/>
            <person name="Kleber M."/>
            <person name="Mauceli E."/>
            <person name="MacCallum I."/>
        </authorList>
    </citation>
    <scope>NUCLEOTIDE SEQUENCE [LARGE SCALE GENOMIC DNA]</scope>
    <source>
        <strain evidence="3">TSC#14030-0811.24</strain>
    </source>
</reference>
<evidence type="ECO:0000313" key="4">
    <source>
        <dbReference type="Proteomes" id="UP000007798"/>
    </source>
</evidence>
<dbReference type="eggNOG" id="ENOG502TAY5">
    <property type="taxonomic scope" value="Eukaryota"/>
</dbReference>
<keyword evidence="4" id="KW-1185">Reference proteome</keyword>
<gene>
    <name evidence="3" type="primary">Dwil\GK15414</name>
    <name evidence="3" type="ORF">Dwil_GK15414</name>
</gene>
<dbReference type="OrthoDB" id="7882129at2759"/>
<evidence type="ECO:0000313" key="3">
    <source>
        <dbReference type="EMBL" id="EDW76356.1"/>
    </source>
</evidence>
<evidence type="ECO:0000256" key="1">
    <source>
        <dbReference type="SAM" id="MobiDB-lite"/>
    </source>
</evidence>
<dbReference type="PhylomeDB" id="B4MV11"/>
<accession>B4MV11</accession>
<dbReference type="PANTHER" id="PTHR21163:SF0">
    <property type="entry name" value="GH08205P-RELATED"/>
    <property type="match status" value="1"/>
</dbReference>
<name>B4MV11_DROWI</name>
<reference evidence="3" key="4">
    <citation type="submission" date="2008-06" db="EMBL/GenBank/DDBJ databases">
        <authorList>
            <consortium name="FlyBase"/>
        </authorList>
    </citation>
    <scope>NUCLEOTIDE SEQUENCE</scope>
    <source>
        <strain evidence="3">TSC#14030-0811.24</strain>
    </source>
</reference>
<dbReference type="InParanoid" id="B4MV11"/>
<reference evidence="3" key="3">
    <citation type="journal article" date="2008" name="Bioinformatics">
        <title>Assembly reconciliation.</title>
        <authorList>
            <person name="Zimin A.V."/>
            <person name="Smith D.R."/>
            <person name="Sutton G."/>
            <person name="Yorke J.A."/>
        </authorList>
    </citation>
    <scope>NUCLEOTIDE SEQUENCE</scope>
    <source>
        <strain evidence="3">TSC#14030-0811.24</strain>
    </source>
</reference>
<organism evidence="3 4">
    <name type="scientific">Drosophila willistoni</name>
    <name type="common">Fruit fly</name>
    <dbReference type="NCBI Taxonomy" id="7260"/>
    <lineage>
        <taxon>Eukaryota</taxon>
        <taxon>Metazoa</taxon>
        <taxon>Ecdysozoa</taxon>
        <taxon>Arthropoda</taxon>
        <taxon>Hexapoda</taxon>
        <taxon>Insecta</taxon>
        <taxon>Pterygota</taxon>
        <taxon>Neoptera</taxon>
        <taxon>Endopterygota</taxon>
        <taxon>Diptera</taxon>
        <taxon>Brachycera</taxon>
        <taxon>Muscomorpha</taxon>
        <taxon>Ephydroidea</taxon>
        <taxon>Drosophilidae</taxon>
        <taxon>Drosophila</taxon>
        <taxon>Sophophora</taxon>
    </lineage>
</organism>
<dbReference type="Proteomes" id="UP000007798">
    <property type="component" value="Unassembled WGS sequence"/>
</dbReference>
<dbReference type="PANTHER" id="PTHR21163">
    <property type="entry name" value="PROTEIN G12"/>
    <property type="match status" value="1"/>
</dbReference>
<protein>
    <submittedName>
        <fullName evidence="3">Uncharacterized protein</fullName>
    </submittedName>
</protein>
<dbReference type="HOGENOM" id="CLU_880731_0_0_1"/>
<dbReference type="Pfam" id="PF06757">
    <property type="entry name" value="Ins_allergen_rp"/>
    <property type="match status" value="1"/>
</dbReference>